<name>A0A7S4V770_9STRA</name>
<gene>
    <name evidence="2" type="ORF">DBRI00130_LOCUS1394</name>
</gene>
<evidence type="ECO:0000313" key="2">
    <source>
        <dbReference type="EMBL" id="CAE4580663.1"/>
    </source>
</evidence>
<protein>
    <recommendedName>
        <fullName evidence="1">Protein kinase domain-containing protein</fullName>
    </recommendedName>
</protein>
<dbReference type="SUPFAM" id="SSF56112">
    <property type="entry name" value="Protein kinase-like (PK-like)"/>
    <property type="match status" value="1"/>
</dbReference>
<evidence type="ECO:0000259" key="1">
    <source>
        <dbReference type="PROSITE" id="PS50011"/>
    </source>
</evidence>
<dbReference type="Gene3D" id="1.10.510.10">
    <property type="entry name" value="Transferase(Phosphotransferase) domain 1"/>
    <property type="match status" value="1"/>
</dbReference>
<dbReference type="InterPro" id="IPR053159">
    <property type="entry name" value="Hybrid_Histidine_Kinase"/>
</dbReference>
<accession>A0A7S4V770</accession>
<dbReference type="SMART" id="SM00220">
    <property type="entry name" value="S_TKc"/>
    <property type="match status" value="1"/>
</dbReference>
<dbReference type="InterPro" id="IPR027417">
    <property type="entry name" value="P-loop_NTPase"/>
</dbReference>
<dbReference type="PANTHER" id="PTHR43642">
    <property type="entry name" value="HYBRID SIGNAL TRANSDUCTION HISTIDINE KINASE G"/>
    <property type="match status" value="1"/>
</dbReference>
<reference evidence="2" key="1">
    <citation type="submission" date="2021-01" db="EMBL/GenBank/DDBJ databases">
        <authorList>
            <person name="Corre E."/>
            <person name="Pelletier E."/>
            <person name="Niang G."/>
            <person name="Scheremetjew M."/>
            <person name="Finn R."/>
            <person name="Kale V."/>
            <person name="Holt S."/>
            <person name="Cochrane G."/>
            <person name="Meng A."/>
            <person name="Brown T."/>
            <person name="Cohen L."/>
        </authorList>
    </citation>
    <scope>NUCLEOTIDE SEQUENCE</scope>
    <source>
        <strain evidence="2">GSO104</strain>
    </source>
</reference>
<organism evidence="2">
    <name type="scientific">Ditylum brightwellii</name>
    <dbReference type="NCBI Taxonomy" id="49249"/>
    <lineage>
        <taxon>Eukaryota</taxon>
        <taxon>Sar</taxon>
        <taxon>Stramenopiles</taxon>
        <taxon>Ochrophyta</taxon>
        <taxon>Bacillariophyta</taxon>
        <taxon>Mediophyceae</taxon>
        <taxon>Lithodesmiophycidae</taxon>
        <taxon>Lithodesmiales</taxon>
        <taxon>Lithodesmiaceae</taxon>
        <taxon>Ditylum</taxon>
    </lineage>
</organism>
<dbReference type="PROSITE" id="PS50011">
    <property type="entry name" value="PROTEIN_KINASE_DOM"/>
    <property type="match status" value="1"/>
</dbReference>
<dbReference type="Pfam" id="PF00069">
    <property type="entry name" value="Pkinase"/>
    <property type="match status" value="1"/>
</dbReference>
<dbReference type="GO" id="GO:0004672">
    <property type="term" value="F:protein kinase activity"/>
    <property type="evidence" value="ECO:0007669"/>
    <property type="project" value="InterPro"/>
</dbReference>
<dbReference type="PANTHER" id="PTHR43642:SF1">
    <property type="entry name" value="HYBRID SIGNAL TRANSDUCTION HISTIDINE KINASE G"/>
    <property type="match status" value="1"/>
</dbReference>
<dbReference type="GO" id="GO:0005524">
    <property type="term" value="F:ATP binding"/>
    <property type="evidence" value="ECO:0007669"/>
    <property type="project" value="InterPro"/>
</dbReference>
<dbReference type="InterPro" id="IPR011990">
    <property type="entry name" value="TPR-like_helical_dom_sf"/>
</dbReference>
<dbReference type="InterPro" id="IPR000719">
    <property type="entry name" value="Prot_kinase_dom"/>
</dbReference>
<dbReference type="EMBL" id="HBNS01001738">
    <property type="protein sequence ID" value="CAE4580663.1"/>
    <property type="molecule type" value="Transcribed_RNA"/>
</dbReference>
<proteinExistence type="predicted"/>
<dbReference type="Pfam" id="PF13191">
    <property type="entry name" value="AAA_16"/>
    <property type="match status" value="1"/>
</dbReference>
<dbReference type="SUPFAM" id="SSF52540">
    <property type="entry name" value="P-loop containing nucleoside triphosphate hydrolases"/>
    <property type="match status" value="1"/>
</dbReference>
<dbReference type="SUPFAM" id="SSF48452">
    <property type="entry name" value="TPR-like"/>
    <property type="match status" value="1"/>
</dbReference>
<sequence length="1335" mass="150561">MESFTIKTFSLMSIDTDRSDENSIISVVYESLSTRILCAVDTLNKCGGESGYVAIKMLTDQFPGIESISRLENEYIISKHLSDCKYVRKVLNFIKNEGQYALYLEWAPGVTLKEWIRSSLKRMRSVDTCNHDCEYNDSIALKCFDIEKNLCLAKNVVAAFSEMHECGVVHNNITADNILVDVAQSNDNLSLKIIDLGRASLLTGHCGEVEKIQGDICSIGSIFFELFTGMCPYDGKHFQHGGADSHIIDSDQTSISDQLKTNIRNIISQAEMYALLRSRVPPCIFSMIFSLIEKRGNEYYYRSTAEIDRDLDFILSDAQNLLYDKPNEIKMHPFSFQSGKLYGRDHLIPMLKDVYERMTLPQSVSEMVIISGCSGAGKSALVQQVRQPIIKKGGYFIGGKFDNLKRMEPLSAVILAFRDFYDQIVKRTGEAYSQAIGALKEVVGPEASVLTNIIPGICQMLEVSVVETVKVGGTEARNRFKHVFRLLVRALATPSHPLVLFLDDLQWADTASLALIESLITDYESKSFLFIGTYRDDEVSETHPLAIQLRKLERKGVHTTKIKVGNLTKGHLNSMISDHLQTSLSVSDPLAEVVYRKTSGNALLVIQFLRSLYDEGFMHFSLNTRQWQWDTKVIDSKGVSDSAVKLMTRQILTFPAKTQNALKLIACLGSYTDECVLSAITADDNSGSQQENSHVWEPITSGHNELMSSLQLAIRQGIIVHTESKYKFTHDSFQHAAYSLISETERGLWHLWIGNRVRLDQTLSPEKALFITVGQLNKGAKFIDDADERVELAWLNLQAAEISISYTAFVPASFHLRVGRSLLDENCWRDQYKLCLQISVLQAEVKQCEGSFKEMDKILEEIFLNAKCLDDKIRSYFIRVRSLSAQGKQQEALEVGLLVLSLLGEPVPTSSDMRAIIKEEFLKTKQLLEGKTNDDLLSLKAMENSRKIAAMQQLNDLILFAFVARQKEYHVLVFKTIQISLCHGMCKEATIGLAMYGGLLIQYFNDIEGGYRFGQLAMSLVEKLQASACLARVYTAFHTFINSSSQHHRVSLEPLKLASQVALRVGDVEYSVMSARQYCIHSYQCGIELSTVEKFLRKGCQQMEEHKQVVVLKITLPYLQTVLNLMGQSDDPLKLIGQAMDYKNMLKEALRNKNQSVLICTIYHLQSWLAYIFNEYELASEMAAKCPNAQVLSSYPVFLKCDVYFLSGLISFAMAYKTKNEKWRIKGQSSIEVIELHAGYAPSNYQHKLFLLQAEFDSIRGKIDDAAKNYDNAVRAAGENGYVQDQALAYERAANFYMKQGDDHSAIQYYADAQNAYLRWGAVSKVNHLRENLPL</sequence>
<dbReference type="InterPro" id="IPR041664">
    <property type="entry name" value="AAA_16"/>
</dbReference>
<feature type="domain" description="Protein kinase" evidence="1">
    <location>
        <begin position="22"/>
        <end position="314"/>
    </location>
</feature>
<dbReference type="InterPro" id="IPR011009">
    <property type="entry name" value="Kinase-like_dom_sf"/>
</dbReference>
<dbReference type="Gene3D" id="3.40.50.300">
    <property type="entry name" value="P-loop containing nucleotide triphosphate hydrolases"/>
    <property type="match status" value="1"/>
</dbReference>